<protein>
    <submittedName>
        <fullName evidence="2">GTPase SAR1</fullName>
    </submittedName>
</protein>
<proteinExistence type="predicted"/>
<feature type="transmembrane region" description="Helical" evidence="1">
    <location>
        <begin position="96"/>
        <end position="114"/>
    </location>
</feature>
<reference evidence="2 3" key="1">
    <citation type="submission" date="2022-05" db="EMBL/GenBank/DDBJ databases">
        <title>Genome Sequencing of Bee-Associated Microbes.</title>
        <authorList>
            <person name="Dunlap C."/>
        </authorList>
    </citation>
    <scope>NUCLEOTIDE SEQUENCE [LARGE SCALE GENOMIC DNA]</scope>
    <source>
        <strain evidence="2 3">NRRL NRS-1438</strain>
    </source>
</reference>
<feature type="transmembrane region" description="Helical" evidence="1">
    <location>
        <begin position="120"/>
        <end position="137"/>
    </location>
</feature>
<dbReference type="Proteomes" id="UP001207626">
    <property type="component" value="Unassembled WGS sequence"/>
</dbReference>
<keyword evidence="1" id="KW-0472">Membrane</keyword>
<keyword evidence="1" id="KW-0812">Transmembrane</keyword>
<accession>A0ABT4DU21</accession>
<gene>
    <name evidence="2" type="ORF">M5X09_14360</name>
</gene>
<evidence type="ECO:0000313" key="2">
    <source>
        <dbReference type="EMBL" id="MCY9520837.1"/>
    </source>
</evidence>
<comment type="caution">
    <text evidence="2">The sequence shown here is derived from an EMBL/GenBank/DDBJ whole genome shotgun (WGS) entry which is preliminary data.</text>
</comment>
<feature type="transmembrane region" description="Helical" evidence="1">
    <location>
        <begin position="389"/>
        <end position="408"/>
    </location>
</feature>
<evidence type="ECO:0000256" key="1">
    <source>
        <dbReference type="SAM" id="Phobius"/>
    </source>
</evidence>
<feature type="transmembrane region" description="Helical" evidence="1">
    <location>
        <begin position="6"/>
        <end position="24"/>
    </location>
</feature>
<keyword evidence="1" id="KW-1133">Transmembrane helix</keyword>
<name>A0ABT4DU21_9BACL</name>
<dbReference type="EMBL" id="JAMDLW010000019">
    <property type="protein sequence ID" value="MCY9520837.1"/>
    <property type="molecule type" value="Genomic_DNA"/>
</dbReference>
<sequence length="675" mass="78904">MQASNYLIWIAAASILMWGVLWGIGRRMARSQVLTSRASVQHGGTDTANYYKQKLLRRCYYAAVHTPFLKRKAASLRLQLAPFYSYDEWLLREKTAAVLLGSGMTSILAGAVFLSFDQDVLSWFMLILVLSVAEGLYRDYVIQRAEFKLLKKTAAAFTDVRHAYHRHRMVDAALEEALESADPMIELHLQRLIVMVHDSEPEAALASYEEAEPNRYFKLFAGLSRLVAEYGDPTQKEGSSYLQGISMIVREMQLELVMRSKLEYLLGGLKAIAVIPILFTDPLEQWAKSYFPAMEWFYKSKLGWLLQLTVFLTVIVCHRLLQQLQWRHKSFNSRLQRRWTLHLWEFKGMRCLLGRWLSRCNPVQMRKMQRLLDEANEGMPLEYFYGRRLLSACVTVVTGFVLLFMLHWQSTQWSWHQLQERIVPFGLTAENAKRSMNNSSIDSRNLLVTDKWNSFSHSRRSDGNEHRRNEASSAIAQYTAQLHNAHVKWWEFAIAILAGIAAYHFPVLMLHIRIRLQHIDMRTELSQFQSLTLLLRAFDRMTAEQVVEWMCRSSMFFRQALRTCAMNWESGPETALRQLKSDVPYPDFVRFAEKLELAHDLIPLQQAFDDVEQDWIYEQEMMKQYYEKSIEMKAGWGQWFGFAPMYALIFLYLVVPLVWMSAEQMRSSFEQIRQL</sequence>
<feature type="transmembrane region" description="Helical" evidence="1">
    <location>
        <begin position="492"/>
        <end position="512"/>
    </location>
</feature>
<evidence type="ECO:0000313" key="3">
    <source>
        <dbReference type="Proteomes" id="UP001207626"/>
    </source>
</evidence>
<organism evidence="2 3">
    <name type="scientific">Paenibacillus apiarius</name>
    <dbReference type="NCBI Taxonomy" id="46240"/>
    <lineage>
        <taxon>Bacteria</taxon>
        <taxon>Bacillati</taxon>
        <taxon>Bacillota</taxon>
        <taxon>Bacilli</taxon>
        <taxon>Bacillales</taxon>
        <taxon>Paenibacillaceae</taxon>
        <taxon>Paenibacillus</taxon>
    </lineage>
</organism>
<keyword evidence="3" id="KW-1185">Reference proteome</keyword>
<feature type="transmembrane region" description="Helical" evidence="1">
    <location>
        <begin position="639"/>
        <end position="659"/>
    </location>
</feature>
<dbReference type="RefSeq" id="WP_087435533.1">
    <property type="nucleotide sequence ID" value="NZ_JAMDLV010000036.1"/>
</dbReference>
<feature type="transmembrane region" description="Helical" evidence="1">
    <location>
        <begin position="262"/>
        <end position="279"/>
    </location>
</feature>
<feature type="transmembrane region" description="Helical" evidence="1">
    <location>
        <begin position="302"/>
        <end position="321"/>
    </location>
</feature>